<gene>
    <name evidence="1" type="ORF">Hokovirus_4_33</name>
</gene>
<organism evidence="1">
    <name type="scientific">Hokovirus HKV1</name>
    <dbReference type="NCBI Taxonomy" id="1977638"/>
    <lineage>
        <taxon>Viruses</taxon>
        <taxon>Varidnaviria</taxon>
        <taxon>Bamfordvirae</taxon>
        <taxon>Nucleocytoviricota</taxon>
        <taxon>Megaviricetes</taxon>
        <taxon>Imitervirales</taxon>
        <taxon>Mimiviridae</taxon>
        <taxon>Klosneuvirinae</taxon>
        <taxon>Hokovirus</taxon>
    </lineage>
</organism>
<evidence type="ECO:0000313" key="1">
    <source>
        <dbReference type="EMBL" id="ARF11059.1"/>
    </source>
</evidence>
<name>A0A1V0SH56_9VIRU</name>
<sequence length="147" mass="17639">MQRLREPTREIKYTSIDEMPIINNNIVITYQKFLCEYFKFQIDLKMFHFQTSKFNHHKIVDEYSKKLADNFDKLFEVFQGKYGRIKINDKNINIGNILGNNFVIYIDKFINQLLSIHSASQNESFLISIIDDMLQDIYQCKYLLSFE</sequence>
<protein>
    <submittedName>
        <fullName evidence="1">Uncharacterized protein</fullName>
    </submittedName>
</protein>
<reference evidence="1" key="1">
    <citation type="journal article" date="2017" name="Science">
        <title>Giant viruses with an expanded complement of translation system components.</title>
        <authorList>
            <person name="Schulz F."/>
            <person name="Yutin N."/>
            <person name="Ivanova N.N."/>
            <person name="Ortega D.R."/>
            <person name="Lee T.K."/>
            <person name="Vierheilig J."/>
            <person name="Daims H."/>
            <person name="Horn M."/>
            <person name="Wagner M."/>
            <person name="Jensen G.J."/>
            <person name="Kyrpides N.C."/>
            <person name="Koonin E.V."/>
            <person name="Woyke T."/>
        </authorList>
    </citation>
    <scope>NUCLEOTIDE SEQUENCE</scope>
    <source>
        <strain evidence="1">HKV1</strain>
    </source>
</reference>
<proteinExistence type="predicted"/>
<accession>A0A1V0SH56</accession>
<dbReference type="EMBL" id="KY684106">
    <property type="protein sequence ID" value="ARF11059.1"/>
    <property type="molecule type" value="Genomic_DNA"/>
</dbReference>
<dbReference type="InterPro" id="IPR043876">
    <property type="entry name" value="DUF5856"/>
</dbReference>
<dbReference type="Pfam" id="PF19174">
    <property type="entry name" value="DUF5856"/>
    <property type="match status" value="1"/>
</dbReference>